<reference evidence="3 4" key="1">
    <citation type="submission" date="2019-09" db="EMBL/GenBank/DDBJ databases">
        <title>The hologenome of the rock-dwelling lichen Lasallia pustulata.</title>
        <authorList>
            <person name="Greshake Tzovaras B."/>
            <person name="Segers F."/>
            <person name="Bicker A."/>
            <person name="Dal Grande F."/>
            <person name="Otte J."/>
            <person name="Hankeln T."/>
            <person name="Schmitt I."/>
            <person name="Ebersberger I."/>
        </authorList>
    </citation>
    <scope>NUCLEOTIDE SEQUENCE [LARGE SCALE GENOMIC DNA]</scope>
    <source>
        <strain evidence="3">A1-1</strain>
    </source>
</reference>
<feature type="compositionally biased region" description="Basic and acidic residues" evidence="1">
    <location>
        <begin position="433"/>
        <end position="445"/>
    </location>
</feature>
<dbReference type="InterPro" id="IPR058348">
    <property type="entry name" value="DUF8035"/>
</dbReference>
<evidence type="ECO:0000256" key="1">
    <source>
        <dbReference type="SAM" id="MobiDB-lite"/>
    </source>
</evidence>
<dbReference type="AlphaFoldDB" id="A0A5M8PXM1"/>
<feature type="region of interest" description="Disordered" evidence="1">
    <location>
        <begin position="1"/>
        <end position="24"/>
    </location>
</feature>
<feature type="compositionally biased region" description="Basic and acidic residues" evidence="1">
    <location>
        <begin position="121"/>
        <end position="146"/>
    </location>
</feature>
<dbReference type="OrthoDB" id="5410752at2759"/>
<gene>
    <name evidence="3" type="ORF">FRX48_02168</name>
</gene>
<feature type="compositionally biased region" description="Pro residues" evidence="1">
    <location>
        <begin position="399"/>
        <end position="413"/>
    </location>
</feature>
<sequence>MSRRGYGSEVYEESRERYPPRRSAGRVAEYEEIDIHERRRGGPAPEFLADDYGRGAAGQMVLREMKSENFDAPRPRRREREVEKDELVVKVGRDREEDRRRDRERPVAREVEREEIVYRPRERERERPMEREVDREEVVYRSRTRDLPPPQQITREREVFEYRPREPSPLPPPQIAREREVFEFRPRERERPREPSYEREEITIRRDEREKSRDRERDEIIIRRDERTREKSRERERDEIVIRRDERSRERPRRGGYEEEDITIRRQERDRPRRGGYEEEDITIKREEREKPRGRGYEEDDIIIRRGVGPRERTRENSFEREEITIRRDERERPREPDYQKEEIIIRREKPRESEPEPEPEPEPLPPPEPAVIRAPPIHQEIITHHRHIDHGFEVLAPAPAPLPPPRPRSPSPEPERSFEEIDIRRRGSRNGRRYDDEIIIDRETISGPRRAKAPAPAPTPAPEEPRRARARDDFDLDDEAEYYNRRVGERAYMGEAYNGFTKDWAIVDVPPGTKRVEMEGVGGAKEEVTWQRYNGVRRAQFVPEAGELEVYGGREKEREREREVVETRELVVDTRDRGRRFVAEKTKEDVMWTEITKDLVIKEAIEECGYGFEETEFFFYVMEYLRYEDVLKLVDLTEDIRRERKERIREIQWEREHMPLPPVERRRPLELDWDEERVFEREVVYEPPRGGRRYLR</sequence>
<feature type="compositionally biased region" description="Basic and acidic residues" evidence="1">
    <location>
        <begin position="414"/>
        <end position="426"/>
    </location>
</feature>
<feature type="region of interest" description="Disordered" evidence="1">
    <location>
        <begin position="388"/>
        <end position="473"/>
    </location>
</feature>
<dbReference type="Proteomes" id="UP000324767">
    <property type="component" value="Unassembled WGS sequence"/>
</dbReference>
<feature type="compositionally biased region" description="Basic and acidic residues" evidence="1">
    <location>
        <begin position="154"/>
        <end position="166"/>
    </location>
</feature>
<dbReference type="EMBL" id="VXIT01000003">
    <property type="protein sequence ID" value="KAA6413806.1"/>
    <property type="molecule type" value="Genomic_DNA"/>
</dbReference>
<feature type="region of interest" description="Disordered" evidence="1">
    <location>
        <begin position="121"/>
        <end position="374"/>
    </location>
</feature>
<protein>
    <recommendedName>
        <fullName evidence="2">DUF8035 domain-containing protein</fullName>
    </recommendedName>
</protein>
<feature type="region of interest" description="Disordered" evidence="1">
    <location>
        <begin position="64"/>
        <end position="84"/>
    </location>
</feature>
<name>A0A5M8PXM1_9LECA</name>
<dbReference type="Pfam" id="PF26118">
    <property type="entry name" value="DUF8035"/>
    <property type="match status" value="1"/>
</dbReference>
<feature type="compositionally biased region" description="Basic and acidic residues" evidence="1">
    <location>
        <begin position="464"/>
        <end position="473"/>
    </location>
</feature>
<feature type="compositionally biased region" description="Basic and acidic residues" evidence="1">
    <location>
        <begin position="309"/>
        <end position="355"/>
    </location>
</feature>
<accession>A0A5M8PXM1</accession>
<proteinExistence type="predicted"/>
<comment type="caution">
    <text evidence="3">The sequence shown here is derived from an EMBL/GenBank/DDBJ whole genome shotgun (WGS) entry which is preliminary data.</text>
</comment>
<evidence type="ECO:0000313" key="4">
    <source>
        <dbReference type="Proteomes" id="UP000324767"/>
    </source>
</evidence>
<evidence type="ECO:0000313" key="3">
    <source>
        <dbReference type="EMBL" id="KAA6413806.1"/>
    </source>
</evidence>
<organism evidence="3 4">
    <name type="scientific">Lasallia pustulata</name>
    <dbReference type="NCBI Taxonomy" id="136370"/>
    <lineage>
        <taxon>Eukaryota</taxon>
        <taxon>Fungi</taxon>
        <taxon>Dikarya</taxon>
        <taxon>Ascomycota</taxon>
        <taxon>Pezizomycotina</taxon>
        <taxon>Lecanoromycetes</taxon>
        <taxon>OSLEUM clade</taxon>
        <taxon>Umbilicariomycetidae</taxon>
        <taxon>Umbilicariales</taxon>
        <taxon>Umbilicariaceae</taxon>
        <taxon>Lasallia</taxon>
    </lineage>
</organism>
<evidence type="ECO:0000259" key="2">
    <source>
        <dbReference type="Pfam" id="PF26118"/>
    </source>
</evidence>
<feature type="domain" description="DUF8035" evidence="2">
    <location>
        <begin position="592"/>
        <end position="644"/>
    </location>
</feature>
<feature type="compositionally biased region" description="Basic and acidic residues" evidence="1">
    <location>
        <begin position="176"/>
        <end position="297"/>
    </location>
</feature>